<proteinExistence type="predicted"/>
<gene>
    <name evidence="2" type="ORF">QE152_g26057</name>
</gene>
<evidence type="ECO:0000313" key="3">
    <source>
        <dbReference type="Proteomes" id="UP001458880"/>
    </source>
</evidence>
<dbReference type="Pfam" id="PF07648">
    <property type="entry name" value="Kazal_2"/>
    <property type="match status" value="1"/>
</dbReference>
<protein>
    <submittedName>
        <fullName evidence="2">Kazal-type serine protease inhibitor domain</fullName>
    </submittedName>
</protein>
<dbReference type="InterPro" id="IPR002350">
    <property type="entry name" value="Kazal_dom"/>
</dbReference>
<comment type="caution">
    <text evidence="2">The sequence shown here is derived from an EMBL/GenBank/DDBJ whole genome shotgun (WGS) entry which is preliminary data.</text>
</comment>
<dbReference type="PROSITE" id="PS51465">
    <property type="entry name" value="KAZAL_2"/>
    <property type="match status" value="1"/>
</dbReference>
<dbReference type="SMART" id="SM00280">
    <property type="entry name" value="KAZAL"/>
    <property type="match status" value="1"/>
</dbReference>
<dbReference type="SUPFAM" id="SSF100895">
    <property type="entry name" value="Kazal-type serine protease inhibitors"/>
    <property type="match status" value="1"/>
</dbReference>
<evidence type="ECO:0000313" key="2">
    <source>
        <dbReference type="EMBL" id="KAK9710336.1"/>
    </source>
</evidence>
<dbReference type="CDD" id="cd00104">
    <property type="entry name" value="KAZAL_FS"/>
    <property type="match status" value="1"/>
</dbReference>
<keyword evidence="2" id="KW-0646">Protease inhibitor</keyword>
<dbReference type="AlphaFoldDB" id="A0AAW1JXV8"/>
<feature type="domain" description="Kazal-like" evidence="1">
    <location>
        <begin position="33"/>
        <end position="86"/>
    </location>
</feature>
<dbReference type="Gene3D" id="3.30.60.30">
    <property type="match status" value="1"/>
</dbReference>
<organism evidence="2 3">
    <name type="scientific">Popillia japonica</name>
    <name type="common">Japanese beetle</name>
    <dbReference type="NCBI Taxonomy" id="7064"/>
    <lineage>
        <taxon>Eukaryota</taxon>
        <taxon>Metazoa</taxon>
        <taxon>Ecdysozoa</taxon>
        <taxon>Arthropoda</taxon>
        <taxon>Hexapoda</taxon>
        <taxon>Insecta</taxon>
        <taxon>Pterygota</taxon>
        <taxon>Neoptera</taxon>
        <taxon>Endopterygota</taxon>
        <taxon>Coleoptera</taxon>
        <taxon>Polyphaga</taxon>
        <taxon>Scarabaeiformia</taxon>
        <taxon>Scarabaeidae</taxon>
        <taxon>Rutelinae</taxon>
        <taxon>Popillia</taxon>
    </lineage>
</organism>
<keyword evidence="2" id="KW-0722">Serine protease inhibitor</keyword>
<name>A0AAW1JXV8_POPJA</name>
<dbReference type="Proteomes" id="UP001458880">
    <property type="component" value="Unassembled WGS sequence"/>
</dbReference>
<evidence type="ECO:0000259" key="1">
    <source>
        <dbReference type="PROSITE" id="PS51465"/>
    </source>
</evidence>
<dbReference type="GO" id="GO:0004867">
    <property type="term" value="F:serine-type endopeptidase inhibitor activity"/>
    <property type="evidence" value="ECO:0007669"/>
    <property type="project" value="UniProtKB-KW"/>
</dbReference>
<keyword evidence="3" id="KW-1185">Reference proteome</keyword>
<dbReference type="EMBL" id="JASPKY010000294">
    <property type="protein sequence ID" value="KAK9710336.1"/>
    <property type="molecule type" value="Genomic_DNA"/>
</dbReference>
<accession>A0AAW1JXV8</accession>
<dbReference type="InterPro" id="IPR036058">
    <property type="entry name" value="Kazal_dom_sf"/>
</dbReference>
<sequence length="86" mass="9580">MDVMHPILQTPELNVMKGIIAVTVVAIVLCTNIVFAEECDATCTKEYYPVCGENSSGNRHTYGNPCVFEYNVCLNPDIRFVKFGEC</sequence>
<reference evidence="2 3" key="1">
    <citation type="journal article" date="2024" name="BMC Genomics">
        <title>De novo assembly and annotation of Popillia japonica's genome with initial clues to its potential as an invasive pest.</title>
        <authorList>
            <person name="Cucini C."/>
            <person name="Boschi S."/>
            <person name="Funari R."/>
            <person name="Cardaioli E."/>
            <person name="Iannotti N."/>
            <person name="Marturano G."/>
            <person name="Paoli F."/>
            <person name="Bruttini M."/>
            <person name="Carapelli A."/>
            <person name="Frati F."/>
            <person name="Nardi F."/>
        </authorList>
    </citation>
    <scope>NUCLEOTIDE SEQUENCE [LARGE SCALE GENOMIC DNA]</scope>
    <source>
        <strain evidence="2">DMR45628</strain>
    </source>
</reference>